<dbReference type="RefSeq" id="WP_184117086.1">
    <property type="nucleotide sequence ID" value="NZ_JACHNY010000021.1"/>
</dbReference>
<organism evidence="2 3">
    <name type="scientific">Sphingomonas abaci</name>
    <dbReference type="NCBI Taxonomy" id="237611"/>
    <lineage>
        <taxon>Bacteria</taxon>
        <taxon>Pseudomonadati</taxon>
        <taxon>Pseudomonadota</taxon>
        <taxon>Alphaproteobacteria</taxon>
        <taxon>Sphingomonadales</taxon>
        <taxon>Sphingomonadaceae</taxon>
        <taxon>Sphingomonas</taxon>
    </lineage>
</organism>
<gene>
    <name evidence="2" type="ORF">GGQ96_004131</name>
</gene>
<dbReference type="Pfam" id="PF13527">
    <property type="entry name" value="Acetyltransf_9"/>
    <property type="match status" value="1"/>
</dbReference>
<dbReference type="AlphaFoldDB" id="A0A7W7AMS6"/>
<dbReference type="InterPro" id="IPR051554">
    <property type="entry name" value="Acetyltransferase_Eis"/>
</dbReference>
<protein>
    <submittedName>
        <fullName evidence="2">Putative acetyltransferase</fullName>
        <ecNumber evidence="2">2.3.1.-</ecNumber>
    </submittedName>
</protein>
<dbReference type="EMBL" id="JACHNY010000021">
    <property type="protein sequence ID" value="MBB4619971.1"/>
    <property type="molecule type" value="Genomic_DNA"/>
</dbReference>
<comment type="caution">
    <text evidence="2">The sequence shown here is derived from an EMBL/GenBank/DDBJ whole genome shotgun (WGS) entry which is preliminary data.</text>
</comment>
<name>A0A7W7AMS6_9SPHN</name>
<dbReference type="PROSITE" id="PS51186">
    <property type="entry name" value="GNAT"/>
    <property type="match status" value="1"/>
</dbReference>
<dbReference type="GO" id="GO:0030649">
    <property type="term" value="P:aminoglycoside antibiotic catabolic process"/>
    <property type="evidence" value="ECO:0007669"/>
    <property type="project" value="TreeGrafter"/>
</dbReference>
<dbReference type="InterPro" id="IPR000182">
    <property type="entry name" value="GNAT_dom"/>
</dbReference>
<sequence>MIAIRPARGEDVAAIDTLLRRCFPAPHEANLVRDLCAEGDMVLVLTAWDEEEGEVAGMVAFSRMSVSVGGKPVSAVALAPVAVAPAYRRHGVAEALITAGLERLEMEGVVLCFVLGEPDFYTRFGFQADIASGFETPYAGAFLLALPLQGGLIPCGVRGPATHAPAFTRLGKDA</sequence>
<dbReference type="SUPFAM" id="SSF55729">
    <property type="entry name" value="Acyl-CoA N-acyltransferases (Nat)"/>
    <property type="match status" value="1"/>
</dbReference>
<evidence type="ECO:0000313" key="3">
    <source>
        <dbReference type="Proteomes" id="UP000574769"/>
    </source>
</evidence>
<dbReference type="PANTHER" id="PTHR37817:SF1">
    <property type="entry name" value="N-ACETYLTRANSFERASE EIS"/>
    <property type="match status" value="1"/>
</dbReference>
<dbReference type="GO" id="GO:0034069">
    <property type="term" value="F:aminoglycoside N-acetyltransferase activity"/>
    <property type="evidence" value="ECO:0007669"/>
    <property type="project" value="TreeGrafter"/>
</dbReference>
<dbReference type="Proteomes" id="UP000574769">
    <property type="component" value="Unassembled WGS sequence"/>
</dbReference>
<dbReference type="EC" id="2.3.1.-" evidence="2"/>
<keyword evidence="3" id="KW-1185">Reference proteome</keyword>
<evidence type="ECO:0000259" key="1">
    <source>
        <dbReference type="PROSITE" id="PS51186"/>
    </source>
</evidence>
<keyword evidence="2" id="KW-0012">Acyltransferase</keyword>
<dbReference type="InterPro" id="IPR016181">
    <property type="entry name" value="Acyl_CoA_acyltransferase"/>
</dbReference>
<accession>A0A7W7AMS6</accession>
<dbReference type="PANTHER" id="PTHR37817">
    <property type="entry name" value="N-ACETYLTRANSFERASE EIS"/>
    <property type="match status" value="1"/>
</dbReference>
<proteinExistence type="predicted"/>
<feature type="domain" description="N-acetyltransferase" evidence="1">
    <location>
        <begin position="2"/>
        <end position="149"/>
    </location>
</feature>
<keyword evidence="2" id="KW-0808">Transferase</keyword>
<reference evidence="2 3" key="1">
    <citation type="submission" date="2020-08" db="EMBL/GenBank/DDBJ databases">
        <title>Genomic Encyclopedia of Type Strains, Phase IV (KMG-IV): sequencing the most valuable type-strain genomes for metagenomic binning, comparative biology and taxonomic classification.</title>
        <authorList>
            <person name="Goeker M."/>
        </authorList>
    </citation>
    <scope>NUCLEOTIDE SEQUENCE [LARGE SCALE GENOMIC DNA]</scope>
    <source>
        <strain evidence="2 3">DSM 15867</strain>
    </source>
</reference>
<evidence type="ECO:0000313" key="2">
    <source>
        <dbReference type="EMBL" id="MBB4619971.1"/>
    </source>
</evidence>
<dbReference type="Gene3D" id="3.40.630.30">
    <property type="match status" value="1"/>
</dbReference>